<protein>
    <submittedName>
        <fullName evidence="10">Putative peptidoglycan biosynthesis protein MviN</fullName>
    </submittedName>
</protein>
<feature type="transmembrane region" description="Helical" evidence="9">
    <location>
        <begin position="454"/>
        <end position="478"/>
    </location>
</feature>
<evidence type="ECO:0000256" key="8">
    <source>
        <dbReference type="SAM" id="MobiDB-lite"/>
    </source>
</evidence>
<dbReference type="NCBIfam" id="TIGR01695">
    <property type="entry name" value="murJ_mviN"/>
    <property type="match status" value="1"/>
</dbReference>
<evidence type="ECO:0000256" key="4">
    <source>
        <dbReference type="ARBA" id="ARBA00022960"/>
    </source>
</evidence>
<feature type="transmembrane region" description="Helical" evidence="9">
    <location>
        <begin position="342"/>
        <end position="361"/>
    </location>
</feature>
<evidence type="ECO:0000313" key="11">
    <source>
        <dbReference type="Proteomes" id="UP000050517"/>
    </source>
</evidence>
<keyword evidence="2" id="KW-1003">Cell membrane</keyword>
<dbReference type="PRINTS" id="PR01806">
    <property type="entry name" value="VIRFACTRMVIN"/>
</dbReference>
<feature type="transmembrane region" description="Helical" evidence="9">
    <location>
        <begin position="260"/>
        <end position="282"/>
    </location>
</feature>
<keyword evidence="6 9" id="KW-1133">Transmembrane helix</keyword>
<evidence type="ECO:0000256" key="7">
    <source>
        <dbReference type="ARBA" id="ARBA00023136"/>
    </source>
</evidence>
<feature type="transmembrane region" description="Helical" evidence="9">
    <location>
        <begin position="154"/>
        <end position="172"/>
    </location>
</feature>
<dbReference type="CDD" id="cd13123">
    <property type="entry name" value="MATE_MurJ_like"/>
    <property type="match status" value="1"/>
</dbReference>
<dbReference type="Pfam" id="PF03023">
    <property type="entry name" value="MurJ"/>
    <property type="match status" value="1"/>
</dbReference>
<feature type="transmembrane region" description="Helical" evidence="9">
    <location>
        <begin position="422"/>
        <end position="442"/>
    </location>
</feature>
<evidence type="ECO:0000256" key="5">
    <source>
        <dbReference type="ARBA" id="ARBA00022984"/>
    </source>
</evidence>
<feature type="compositionally biased region" description="Basic and acidic residues" evidence="8">
    <location>
        <begin position="51"/>
        <end position="69"/>
    </location>
</feature>
<evidence type="ECO:0000313" key="10">
    <source>
        <dbReference type="EMBL" id="KQB84671.1"/>
    </source>
</evidence>
<organism evidence="10 11">
    <name type="scientific">Corynebacterium oculi</name>
    <dbReference type="NCBI Taxonomy" id="1544416"/>
    <lineage>
        <taxon>Bacteria</taxon>
        <taxon>Bacillati</taxon>
        <taxon>Actinomycetota</taxon>
        <taxon>Actinomycetes</taxon>
        <taxon>Mycobacteriales</taxon>
        <taxon>Corynebacteriaceae</taxon>
        <taxon>Corynebacterium</taxon>
    </lineage>
</organism>
<proteinExistence type="predicted"/>
<evidence type="ECO:0000256" key="6">
    <source>
        <dbReference type="ARBA" id="ARBA00022989"/>
    </source>
</evidence>
<dbReference type="AlphaFoldDB" id="A0A0Q0YQD1"/>
<sequence length="1183" mass="123984">MPEVKKKPRPAPQGEVDRSDLRHAPGQALRTPAPPGEAETTAGAATLTRPAAERTEQVPDSQKTSDGDVVRSTGSMAVATLISRITGFIRTVLIGSTVGTAVGSAFNTANTLPNLITEIVLGAVLTSLVVPVLVRAEKEDPDRGAAFIRRLFTLAFSLLAVVTLASVVAAPLLTRVMLRQDGEVNITQSTAFAYWLLPQIFFYGLFALFMAVLNTKGVFRPGAWAPVANNIISIAVLLIYQFVPGQLAPSAPSGPFDPHIMLLGAGTTLGVVVQLLIMLPALRRAGVDLRPLWGIDSRLKDFGGMALAIIVYVAISQVGFTLTMRIASTASDAAPLIYQNHWLLLQVPYGIIGVTLLTAIMPRLSRKAAEGDDRGVVDDLTLATKLTFIALIPIVVFFTAFGRDISFGLFHYGRFDPESADILGLTLSFSAFTLIPYALVLLHLRVFYAREEAWTPTFIIAGITVTKVVLSLLAPLVASSPGRVVVLLGAANGFGFVAGAVIGAMLLRRKLGSLGFATIMRTSVWAVGASIVGVVVAAGSSMVLGRLTGPEFLGSLWILVRLSVIGVVFLVVTGVVLSFSRLPEVQNLGAVAQRIPGLNRLIRTDPDRQIQVEAPTQQELSTQFIGSDTFNASPVPPPMSAGVVRGPRLVPGAPVSDGRFRLLVDHGSVTGARFWQAKEQATGRLVALVFVDTSGTSPMAPASPAAAAGAASEVTRRTRALASLRHPAIAPNIEVSAYRSGCLVVADWVEGTSLKELSRSERVHPRAAAYALAPLAHAAASADSVHTPLGLDNWSRIRVTTSGTAVVAFPAVLSTASTAQDLDAIAWALNLLVGEDAPEDVQRVKQRVEAVATAAAPTDSTRGEIDPQDVLDLSEELRRVGLAGAEAQSDAPAEAASEADSPAGERPGTATAASAPASPSEQARRRAQALHVTAEATPQVEDRPGFGAKSMTRSGTAGLGLVVFAAVIAAAVAATYIAAFVGKQSDSSPVNPGSSHSSEAPAPPQRQPLSAINVWEATRTSGSADEDPGDHPENAARAADGNPATSWESAQYPQGFQNKPGVGLLVRLQNPVQVAQVQVLTSAPGSHAVIYAVPSSLDSARVQENLDLSTVPMVAETTLSAEENTIELAPTQEPTQALVVWFDSVSPQTRTVSVSDISVWGTKTTGAASTTSPRVIGGTRPTQ</sequence>
<dbReference type="EMBL" id="LKST01000002">
    <property type="protein sequence ID" value="KQB84671.1"/>
    <property type="molecule type" value="Genomic_DNA"/>
</dbReference>
<dbReference type="PANTHER" id="PTHR47019:SF1">
    <property type="entry name" value="LIPID II FLIPPASE MURJ"/>
    <property type="match status" value="1"/>
</dbReference>
<keyword evidence="7 9" id="KW-0472">Membrane</keyword>
<evidence type="ECO:0000256" key="9">
    <source>
        <dbReference type="SAM" id="Phobius"/>
    </source>
</evidence>
<dbReference type="Gene3D" id="2.60.120.260">
    <property type="entry name" value="Galactose-binding domain-like"/>
    <property type="match status" value="1"/>
</dbReference>
<feature type="transmembrane region" description="Helical" evidence="9">
    <location>
        <begin position="88"/>
        <end position="109"/>
    </location>
</feature>
<dbReference type="GO" id="GO:0005886">
    <property type="term" value="C:plasma membrane"/>
    <property type="evidence" value="ECO:0007669"/>
    <property type="project" value="UniProtKB-SubCell"/>
</dbReference>
<feature type="transmembrane region" description="Helical" evidence="9">
    <location>
        <begin position="556"/>
        <end position="579"/>
    </location>
</feature>
<evidence type="ECO:0000256" key="3">
    <source>
        <dbReference type="ARBA" id="ARBA00022692"/>
    </source>
</evidence>
<feature type="transmembrane region" description="Helical" evidence="9">
    <location>
        <begin position="192"/>
        <end position="211"/>
    </location>
</feature>
<comment type="caution">
    <text evidence="10">The sequence shown here is derived from an EMBL/GenBank/DDBJ whole genome shotgun (WGS) entry which is preliminary data.</text>
</comment>
<keyword evidence="11" id="KW-1185">Reference proteome</keyword>
<dbReference type="GO" id="GO:0008360">
    <property type="term" value="P:regulation of cell shape"/>
    <property type="evidence" value="ECO:0007669"/>
    <property type="project" value="UniProtKB-KW"/>
</dbReference>
<feature type="compositionally biased region" description="Low complexity" evidence="8">
    <location>
        <begin position="984"/>
        <end position="998"/>
    </location>
</feature>
<dbReference type="PATRIC" id="fig|1544416.3.peg.1486"/>
<dbReference type="Proteomes" id="UP000050517">
    <property type="component" value="Unassembled WGS sequence"/>
</dbReference>
<name>A0A0Q0YQD1_9CORY</name>
<feature type="compositionally biased region" description="Low complexity" evidence="8">
    <location>
        <begin position="36"/>
        <end position="46"/>
    </location>
</feature>
<dbReference type="CDD" id="cd13973">
    <property type="entry name" value="PK_MviN-like"/>
    <property type="match status" value="1"/>
</dbReference>
<feature type="transmembrane region" description="Helical" evidence="9">
    <location>
        <begin position="959"/>
        <end position="981"/>
    </location>
</feature>
<dbReference type="GO" id="GO:0009252">
    <property type="term" value="P:peptidoglycan biosynthetic process"/>
    <property type="evidence" value="ECO:0007669"/>
    <property type="project" value="UniProtKB-KW"/>
</dbReference>
<feature type="compositionally biased region" description="Low complexity" evidence="8">
    <location>
        <begin position="884"/>
        <end position="921"/>
    </location>
</feature>
<feature type="region of interest" description="Disordered" evidence="8">
    <location>
        <begin position="984"/>
        <end position="1053"/>
    </location>
</feature>
<feature type="region of interest" description="Disordered" evidence="8">
    <location>
        <begin position="1"/>
        <end position="69"/>
    </location>
</feature>
<feature type="transmembrane region" description="Helical" evidence="9">
    <location>
        <begin position="223"/>
        <end position="240"/>
    </location>
</feature>
<dbReference type="GO" id="GO:0034204">
    <property type="term" value="P:lipid translocation"/>
    <property type="evidence" value="ECO:0007669"/>
    <property type="project" value="TreeGrafter"/>
</dbReference>
<dbReference type="InterPro" id="IPR051050">
    <property type="entry name" value="Lipid_II_flippase_MurJ/MviN"/>
</dbReference>
<dbReference type="InterPro" id="IPR004268">
    <property type="entry name" value="MurJ"/>
</dbReference>
<comment type="subcellular location">
    <subcellularLocation>
        <location evidence="1">Cell membrane</location>
        <topology evidence="1">Multi-pass membrane protein</topology>
    </subcellularLocation>
</comment>
<feature type="transmembrane region" description="Helical" evidence="9">
    <location>
        <begin position="484"/>
        <end position="507"/>
    </location>
</feature>
<feature type="region of interest" description="Disordered" evidence="8">
    <location>
        <begin position="884"/>
        <end position="948"/>
    </location>
</feature>
<feature type="transmembrane region" description="Helical" evidence="9">
    <location>
        <begin position="519"/>
        <end position="544"/>
    </location>
</feature>
<evidence type="ECO:0000256" key="1">
    <source>
        <dbReference type="ARBA" id="ARBA00004651"/>
    </source>
</evidence>
<evidence type="ECO:0000256" key="2">
    <source>
        <dbReference type="ARBA" id="ARBA00022475"/>
    </source>
</evidence>
<accession>A0A0Q0YQD1</accession>
<dbReference type="PANTHER" id="PTHR47019">
    <property type="entry name" value="LIPID II FLIPPASE MURJ"/>
    <property type="match status" value="1"/>
</dbReference>
<feature type="transmembrane region" description="Helical" evidence="9">
    <location>
        <begin position="302"/>
        <end position="322"/>
    </location>
</feature>
<dbReference type="STRING" id="1544416.Cocul_01482"/>
<feature type="transmembrane region" description="Helical" evidence="9">
    <location>
        <begin position="382"/>
        <end position="402"/>
    </location>
</feature>
<feature type="transmembrane region" description="Helical" evidence="9">
    <location>
        <begin position="115"/>
        <end position="134"/>
    </location>
</feature>
<feature type="compositionally biased region" description="Polar residues" evidence="8">
    <location>
        <begin position="1043"/>
        <end position="1053"/>
    </location>
</feature>
<reference evidence="10 11" key="1">
    <citation type="submission" date="2015-10" db="EMBL/GenBank/DDBJ databases">
        <title>Corynebacteirum lowii and Corynebacterium oculi species nova, derived from human clinical disease and and emended description of Corynebacterium mastiditis.</title>
        <authorList>
            <person name="Bernard K."/>
            <person name="Pacheco A.L."/>
            <person name="Mcdougall C."/>
            <person name="Burtx T."/>
            <person name="Weibe D."/>
            <person name="Tyler S."/>
            <person name="Olson A.B."/>
            <person name="Cnockaert M."/>
            <person name="Eguchi H."/>
            <person name="Kuwahara T."/>
            <person name="Nakayama-Imaohji H."/>
            <person name="Boudewijins M."/>
            <person name="Van Hoecke F."/>
            <person name="Bernier A.-M."/>
            <person name="Vandamme P."/>
        </authorList>
    </citation>
    <scope>NUCLEOTIDE SEQUENCE [LARGE SCALE GENOMIC DNA]</scope>
    <source>
        <strain evidence="10 11">NML 130210</strain>
    </source>
</reference>
<keyword evidence="3 9" id="KW-0812">Transmembrane</keyword>
<feature type="region of interest" description="Disordered" evidence="8">
    <location>
        <begin position="1164"/>
        <end position="1183"/>
    </location>
</feature>
<dbReference type="Gene3D" id="3.30.200.20">
    <property type="entry name" value="Phosphorylase Kinase, domain 1"/>
    <property type="match status" value="1"/>
</dbReference>
<keyword evidence="5" id="KW-0573">Peptidoglycan synthesis</keyword>
<dbReference type="GO" id="GO:0015648">
    <property type="term" value="F:lipid-linked peptidoglycan transporter activity"/>
    <property type="evidence" value="ECO:0007669"/>
    <property type="project" value="TreeGrafter"/>
</dbReference>
<keyword evidence="4" id="KW-0133">Cell shape</keyword>
<gene>
    <name evidence="10" type="primary">mviN</name>
    <name evidence="10" type="ORF">Cocul_01482</name>
</gene>